<evidence type="ECO:0000256" key="1">
    <source>
        <dbReference type="SAM" id="SignalP"/>
    </source>
</evidence>
<dbReference type="EMBL" id="JEMB01001245">
    <property type="protein sequence ID" value="KYF89297.1"/>
    <property type="molecule type" value="Genomic_DNA"/>
</dbReference>
<dbReference type="Proteomes" id="UP000075635">
    <property type="component" value="Unassembled WGS sequence"/>
</dbReference>
<feature type="non-terminal residue" evidence="2">
    <location>
        <position position="166"/>
    </location>
</feature>
<evidence type="ECO:0000313" key="2">
    <source>
        <dbReference type="EMBL" id="KYF89297.1"/>
    </source>
</evidence>
<proteinExistence type="predicted"/>
<gene>
    <name evidence="2" type="ORF">BE17_30035</name>
</gene>
<feature type="chain" id="PRO_5007568765" description="Secreted protein" evidence="1">
    <location>
        <begin position="26"/>
        <end position="166"/>
    </location>
</feature>
<evidence type="ECO:0008006" key="4">
    <source>
        <dbReference type="Google" id="ProtNLM"/>
    </source>
</evidence>
<organism evidence="2 3">
    <name type="scientific">Sorangium cellulosum</name>
    <name type="common">Polyangium cellulosum</name>
    <dbReference type="NCBI Taxonomy" id="56"/>
    <lineage>
        <taxon>Bacteria</taxon>
        <taxon>Pseudomonadati</taxon>
        <taxon>Myxococcota</taxon>
        <taxon>Polyangia</taxon>
        <taxon>Polyangiales</taxon>
        <taxon>Polyangiaceae</taxon>
        <taxon>Sorangium</taxon>
    </lineage>
</organism>
<dbReference type="AlphaFoldDB" id="A0A150SA71"/>
<comment type="caution">
    <text evidence="2">The sequence shown here is derived from an EMBL/GenBank/DDBJ whole genome shotgun (WGS) entry which is preliminary data.</text>
</comment>
<accession>A0A150SA71</accession>
<protein>
    <recommendedName>
        <fullName evidence="4">Secreted protein</fullName>
    </recommendedName>
</protein>
<feature type="signal peptide" evidence="1">
    <location>
        <begin position="1"/>
        <end position="25"/>
    </location>
</feature>
<sequence>MTAPHRSLRLLFAASALLTSLQPLAGCAAPDPPPDEALRSAFPDHAAAVLSVGPGFLRSGGGLEQAAARRRGGVVARLPSDGSGEILFSLDGGGEALRVREVGAEGEAMLADRAVAYRRAGGSSFWTATPAGVEEWLLLDAAVVQRDAPVAAWEVQGGAPAERDGA</sequence>
<keyword evidence="1" id="KW-0732">Signal</keyword>
<reference evidence="2 3" key="1">
    <citation type="submission" date="2014-02" db="EMBL/GenBank/DDBJ databases">
        <title>The small core and large imbalanced accessory genome model reveals a collaborative survival strategy of Sorangium cellulosum strains in nature.</title>
        <authorList>
            <person name="Han K."/>
            <person name="Peng R."/>
            <person name="Blom J."/>
            <person name="Li Y.-Z."/>
        </authorList>
    </citation>
    <scope>NUCLEOTIDE SEQUENCE [LARGE SCALE GENOMIC DNA]</scope>
    <source>
        <strain evidence="2 3">So0011-07</strain>
    </source>
</reference>
<name>A0A150SA71_SORCE</name>
<evidence type="ECO:0000313" key="3">
    <source>
        <dbReference type="Proteomes" id="UP000075635"/>
    </source>
</evidence>